<dbReference type="PANTHER" id="PTHR12001">
    <property type="entry name" value="GERANYLGERANYL PYROPHOSPHATE SYNTHASE"/>
    <property type="match status" value="1"/>
</dbReference>
<dbReference type="CDD" id="cd00685">
    <property type="entry name" value="Trans_IPPS_HT"/>
    <property type="match status" value="1"/>
</dbReference>
<keyword evidence="6" id="KW-1185">Reference proteome</keyword>
<dbReference type="SFLD" id="SFLDS00005">
    <property type="entry name" value="Isoprenoid_Synthase_Type_I"/>
    <property type="match status" value="1"/>
</dbReference>
<keyword evidence="1" id="KW-0479">Metal-binding</keyword>
<dbReference type="Proteomes" id="UP000548304">
    <property type="component" value="Unassembled WGS sequence"/>
</dbReference>
<dbReference type="Gene3D" id="1.10.600.10">
    <property type="entry name" value="Farnesyl Diphosphate Synthase"/>
    <property type="match status" value="1"/>
</dbReference>
<evidence type="ECO:0000256" key="1">
    <source>
        <dbReference type="ARBA" id="ARBA00022723"/>
    </source>
</evidence>
<comment type="similarity">
    <text evidence="3">Belongs to the FPP/GGPP synthase family.</text>
</comment>
<dbReference type="Pfam" id="PF00348">
    <property type="entry name" value="polyprenyl_synt"/>
    <property type="match status" value="1"/>
</dbReference>
<dbReference type="SFLD" id="SFLDG01017">
    <property type="entry name" value="Polyprenyl_Transferase_Like"/>
    <property type="match status" value="1"/>
</dbReference>
<proteinExistence type="inferred from homology"/>
<organism evidence="5 6">
    <name type="scientific">Actinopolyspora biskrensis</name>
    <dbReference type="NCBI Taxonomy" id="1470178"/>
    <lineage>
        <taxon>Bacteria</taxon>
        <taxon>Bacillati</taxon>
        <taxon>Actinomycetota</taxon>
        <taxon>Actinomycetes</taxon>
        <taxon>Actinopolysporales</taxon>
        <taxon>Actinopolysporaceae</taxon>
        <taxon>Actinopolyspora</taxon>
    </lineage>
</organism>
<evidence type="ECO:0000256" key="3">
    <source>
        <dbReference type="RuleBase" id="RU004466"/>
    </source>
</evidence>
<dbReference type="GO" id="GO:0004161">
    <property type="term" value="F:dimethylallyltranstransferase activity"/>
    <property type="evidence" value="ECO:0007669"/>
    <property type="project" value="UniProtKB-EC"/>
</dbReference>
<dbReference type="PROSITE" id="PS00723">
    <property type="entry name" value="POLYPRENYL_SYNTHASE_1"/>
    <property type="match status" value="1"/>
</dbReference>
<dbReference type="NCBIfam" id="NF041169">
    <property type="entry name" value="f2_encap_cargo4"/>
    <property type="match status" value="1"/>
</dbReference>
<reference evidence="5 6" key="1">
    <citation type="submission" date="2020-07" db="EMBL/GenBank/DDBJ databases">
        <title>Genomic Encyclopedia of Type Strains, Phase III (KMG-III): the genomes of soil and plant-associated and newly described type strains.</title>
        <authorList>
            <person name="Whitman W."/>
        </authorList>
    </citation>
    <scope>NUCLEOTIDE SEQUENCE [LARGE SCALE GENOMIC DNA]</scope>
    <source>
        <strain evidence="5 6">CECT 8576</strain>
    </source>
</reference>
<name>A0A852Z005_9ACTN</name>
<dbReference type="GO" id="GO:0046872">
    <property type="term" value="F:metal ion binding"/>
    <property type="evidence" value="ECO:0007669"/>
    <property type="project" value="UniProtKB-KW"/>
</dbReference>
<evidence type="ECO:0000313" key="5">
    <source>
        <dbReference type="EMBL" id="NYH80614.1"/>
    </source>
</evidence>
<dbReference type="EC" id="2.5.1.29" evidence="5"/>
<evidence type="ECO:0000313" key="6">
    <source>
        <dbReference type="Proteomes" id="UP000548304"/>
    </source>
</evidence>
<dbReference type="GO" id="GO:0008299">
    <property type="term" value="P:isoprenoid biosynthetic process"/>
    <property type="evidence" value="ECO:0007669"/>
    <property type="project" value="InterPro"/>
</dbReference>
<dbReference type="InterPro" id="IPR008949">
    <property type="entry name" value="Isoprenoid_synthase_dom_sf"/>
</dbReference>
<dbReference type="GO" id="GO:0004337">
    <property type="term" value="F:(2E,6E)-farnesyl diphosphate synthase activity"/>
    <property type="evidence" value="ECO:0007669"/>
    <property type="project" value="UniProtKB-EC"/>
</dbReference>
<dbReference type="EC" id="2.5.1.10" evidence="5"/>
<dbReference type="EC" id="2.5.1.1" evidence="5"/>
<keyword evidence="2" id="KW-0460">Magnesium</keyword>
<dbReference type="PANTHER" id="PTHR12001:SF86">
    <property type="entry name" value="GERANYLGERANYL DIPHOSPHATE SYNTHASE"/>
    <property type="match status" value="1"/>
</dbReference>
<accession>A0A852Z005</accession>
<protein>
    <submittedName>
        <fullName evidence="5">Geranylgeranyl diphosphate synthase type I</fullName>
        <ecNumber evidence="5">2.5.1.1</ecNumber>
        <ecNumber evidence="5">2.5.1.10</ecNumber>
        <ecNumber evidence="5">2.5.1.29</ecNumber>
    </submittedName>
</protein>
<dbReference type="InterPro" id="IPR000092">
    <property type="entry name" value="Polyprenyl_synt"/>
</dbReference>
<evidence type="ECO:0000256" key="2">
    <source>
        <dbReference type="ARBA" id="ARBA00022842"/>
    </source>
</evidence>
<dbReference type="GO" id="GO:0004311">
    <property type="term" value="F:geranylgeranyl diphosphate synthase activity"/>
    <property type="evidence" value="ECO:0007669"/>
    <property type="project" value="UniProtKB-EC"/>
</dbReference>
<sequence>MTLVDSRDNAGPSRDTLEHSRALTHPALRASVERLPDEARAVAAYHLGWCDEQGAPHEVRGGKALRPALVLSAAQSVGGSAEAAVPAAVAVELVHNFSLLHDDVIDGDETRRHRPSAWAVFGTGAAILAGDAMLTAATEVLVTSESPVAVEAARDLSRTVHTLIHGQSTDMEFEQRRYVAVDECVDMAEAKTGALLGCACALGASFGGGTEQQVSRLGRFGRCIGLAFQHVDDLLGIWGDPSVTGKPIHSDLRSRKKTLPILAALHSDTPAAEELNELYRNDRALSEQEVQHAANLVERAGGRRFSLDEADRLLGVALNELDGGLEGAAVSELTELARLATRRDH</sequence>
<dbReference type="InterPro" id="IPR033749">
    <property type="entry name" value="Polyprenyl_synt_CS"/>
</dbReference>
<dbReference type="AlphaFoldDB" id="A0A852Z005"/>
<dbReference type="SUPFAM" id="SSF48576">
    <property type="entry name" value="Terpenoid synthases"/>
    <property type="match status" value="1"/>
</dbReference>
<comment type="caution">
    <text evidence="5">The sequence shown here is derived from an EMBL/GenBank/DDBJ whole genome shotgun (WGS) entry which is preliminary data.</text>
</comment>
<dbReference type="RefSeq" id="WP_179536953.1">
    <property type="nucleotide sequence ID" value="NZ_JACBYW010000008.1"/>
</dbReference>
<dbReference type="EMBL" id="JACBYW010000008">
    <property type="protein sequence ID" value="NYH80614.1"/>
    <property type="molecule type" value="Genomic_DNA"/>
</dbReference>
<keyword evidence="3 5" id="KW-0808">Transferase</keyword>
<gene>
    <name evidence="5" type="ORF">FHR84_003980</name>
</gene>
<evidence type="ECO:0000256" key="4">
    <source>
        <dbReference type="SAM" id="MobiDB-lite"/>
    </source>
</evidence>
<feature type="region of interest" description="Disordered" evidence="4">
    <location>
        <begin position="1"/>
        <end position="21"/>
    </location>
</feature>